<feature type="compositionally biased region" description="Polar residues" evidence="4">
    <location>
        <begin position="1992"/>
        <end position="2001"/>
    </location>
</feature>
<feature type="compositionally biased region" description="Low complexity" evidence="4">
    <location>
        <begin position="205"/>
        <end position="217"/>
    </location>
</feature>
<evidence type="ECO:0000256" key="4">
    <source>
        <dbReference type="SAM" id="MobiDB-lite"/>
    </source>
</evidence>
<evidence type="ECO:0000256" key="2">
    <source>
        <dbReference type="ARBA" id="ARBA00022771"/>
    </source>
</evidence>
<dbReference type="SMART" id="SM00249">
    <property type="entry name" value="PHD"/>
    <property type="match status" value="1"/>
</dbReference>
<protein>
    <recommendedName>
        <fullName evidence="5">Zinc finger PHD-type domain-containing protein</fullName>
    </recommendedName>
</protein>
<accession>A0A448ZCE8</accession>
<keyword evidence="1" id="KW-0479">Metal-binding</keyword>
<dbReference type="EMBL" id="CAACVS010000233">
    <property type="protein sequence ID" value="VEU39727.1"/>
    <property type="molecule type" value="Genomic_DNA"/>
</dbReference>
<organism evidence="6 7">
    <name type="scientific">Pseudo-nitzschia multistriata</name>
    <dbReference type="NCBI Taxonomy" id="183589"/>
    <lineage>
        <taxon>Eukaryota</taxon>
        <taxon>Sar</taxon>
        <taxon>Stramenopiles</taxon>
        <taxon>Ochrophyta</taxon>
        <taxon>Bacillariophyta</taxon>
        <taxon>Bacillariophyceae</taxon>
        <taxon>Bacillariophycidae</taxon>
        <taxon>Bacillariales</taxon>
        <taxon>Bacillariaceae</taxon>
        <taxon>Pseudo-nitzschia</taxon>
    </lineage>
</organism>
<evidence type="ECO:0000256" key="3">
    <source>
        <dbReference type="ARBA" id="ARBA00022833"/>
    </source>
</evidence>
<keyword evidence="3" id="KW-0862">Zinc</keyword>
<dbReference type="Proteomes" id="UP000291116">
    <property type="component" value="Unassembled WGS sequence"/>
</dbReference>
<proteinExistence type="predicted"/>
<dbReference type="OrthoDB" id="49409at2759"/>
<dbReference type="InterPro" id="IPR013083">
    <property type="entry name" value="Znf_RING/FYVE/PHD"/>
</dbReference>
<evidence type="ECO:0000256" key="1">
    <source>
        <dbReference type="ARBA" id="ARBA00022723"/>
    </source>
</evidence>
<evidence type="ECO:0000313" key="7">
    <source>
        <dbReference type="Proteomes" id="UP000291116"/>
    </source>
</evidence>
<sequence length="2355" mass="267285">MSVNIAADDDACSTRRTRSCISKLRGRDPLVEIADFLNQFQSHFLSLSAKKRINGGCGDRFRFGEITAVDLKDALKFQSLMERIQLLEQETFIAGEYLRNAEGSESMAGRIAVRKKTELERIQKNICGVPDRTKLVLSMLWNCKVWTCKVVAQDHLVSPARLMPCTGRKEAGLCCFSPFLNIPCSKYFAKLLPPVPVEETRPMAESEASIAEDSATSGKQPAAVTEADNATPASSRIPAFHRKKKFRRCCSLALPPNKYTWEAYARFAIMATLVGDQEFATDVDGSDSAWKNHKESSLIQSFKSPLCVYELNTYKTGKNSSHSKQFSFSPSTDLVPLWIRAHRNTQSLRQLIQLFEVKRRDKYDDDDASCSTNAIVRGINRSGEGKELIVNDSEDADTDAKQDTETAFERKFEATFRGNPLDTKSQLMKVGDYVDQLVEWAVVNQSIFTYQYMKNNILTAHLRKQEDGQRRKRKRQRSNVCRNIRCNENCEQQRFKLYRACQSYILRWFARRNRRAVAILFSMRLKHLKLDIGCKMDKNSLEMANALEKAGFIVKAQENMRKLPTDRIHHEDLNFSRIDRRLSISGRYDGSVSITCQSQVSNLLKTVLKTCPTNDKAYKHLITTAIDDLDLLFGTLSPGPFDVYDKACELIDSSNKYTLSYLADLLESVPKPWVEKCCRCNKVCSSDLRTCFNCEQVFKETCAASASGTLPTAISLKDLIRSFPPLHDIFKLKHPKNIDRPDFRMSDNEWVEEVLKIERKSNIDENQARLGISFISTEDCSEQFDILHSDAMSLVELMPSETKNGGANNLLVPLRTSHKGCLVVTVNQELPGGRAGLQIGDIIIGMEIEKNSSHSKKRNVEAKKRFTMSDLSKRDRTELLKNGSTKIKLIIRRPPINVVELATNWYSVIKEENEKLFNILQRMDESELWYCGSCCEPSTHDDSRSVFLEASYCRAVIRRVGMESYAKPFLEDNKTSSSHFCLRRLDSILTDIMMVESNEESYDDAAKSFLRPSLANSTRQRLLRAATSLEKQPMTLLCRAMKGLIESSVLGANDRNTHQIAFITHFLVVFSSWCVGGTVKSSSFKRLAGPPEIFQLCRVPWLGSAYSACVSRPSQKMAICNAQVCLNHSLDSEEKEIERTENAIKEYTMRASLVGTSFLVFRCDPLVECVSSAFPIDTKSQLIEFLVASYLPSDYHDAVVKGRRKDRYDQISKNDGIYHLIPVVSCDQQQFLLERCKMRNEHQNNIISEISWTSLDVLNLDGVTRYSSAALRKKIKESNSIRLAIDDAIIRDVCNSSTVLSDFSFYFQKSIDSEITMGVSSLRARNQDLTLEITNKLIESLLKGKGSTAVVRQLSSSSSDVNPISQVEEQKTPSKWKIIKHDENSDDLEFGLARLQPGLIPINPIKPSCQILTLPHISEDQYMLFYSDLIFYDERDKEILENKLSPPNFFPCQDLRSLSGFPCQDLRSLPKETQKKLLLSRPGVTDSAMGMFGFEILKWEKERILRIGRIHRESYAFSVGIRTHDIIESISGVRYNHFFGMGDFVPWVLGARNIKVNISSDLNRNDEISTVLSTIKHAKINLSPVTFTFVRPLRTLSRVASSASSDPKPMVRPTTQTDRRQSHPVLLVPKTNVQSNHNTNLPIRAKGHPFPVGPFQNLTASLLDGSVTLTRLEVMQKRFHDTYSKRPRVQKEDFYRPAKKGFLFSALEVSVFIEACVRGIWQLGIRLLMPRYEIDTITEHIITLASWDPLLLCQIPVVDSSCFKTILDLDFERMNSTEYPETGPVILKDENSGYKYEYRAPIKPLPIDRSIELQLFEEISVQETVHQINQNVQAVPERPMKRIRGGGDDMVATDQQRNHLYLCDVPLIEWKGKAVCTFVQATGGDFISNGALMVGFVNRFIVSDSSDRKSQHKVEIEAFYVSGMGYVKDMKMYQSDPDEVWIVDVSQDSEESRVVVKLRLQKKLPEDYREEDQQAVIRKTMSADEHEEKRNPSLSNLQQAQPYEDRKENFQDLLQNGISDDQEELASALEDSRELKGSKIDDSFTDSLHLNFVQTTHCCTCDEQPVIKSANVTHDCPLCSLPFERYLVCATTKAKTKRNDPMPTFLHGVGCALMSTRRLNGQQFCLDESIPGFLGEGKSLLLKIARLIPKSIKMPTTYRNEIDPLNSFSVFNSNQNYKLWKNFVAESTCTHMLAQAFVTLVASIDRSKLPHWWSDRSSGWSTPYAVLMNTSLSSLYLHIYVLDAALSRMLSVSLKGNNLSRSQSDNGLQKLRMEKYWRHAMAQGYTLYEGEHKEECYHCNGGGKVLCCALCPNTQHPECCCPKLSVDVKLDLWICDSCINDIDNYDKYIAKCSCS</sequence>
<dbReference type="InterPro" id="IPR001965">
    <property type="entry name" value="Znf_PHD"/>
</dbReference>
<dbReference type="SUPFAM" id="SSF57903">
    <property type="entry name" value="FYVE/PHD zinc finger"/>
    <property type="match status" value="1"/>
</dbReference>
<feature type="region of interest" description="Disordered" evidence="4">
    <location>
        <begin position="1981"/>
        <end position="2001"/>
    </location>
</feature>
<evidence type="ECO:0000313" key="6">
    <source>
        <dbReference type="EMBL" id="VEU39727.1"/>
    </source>
</evidence>
<keyword evidence="2" id="KW-0863">Zinc-finger</keyword>
<name>A0A448ZCE8_9STRA</name>
<dbReference type="GO" id="GO:0008270">
    <property type="term" value="F:zinc ion binding"/>
    <property type="evidence" value="ECO:0007669"/>
    <property type="project" value="UniProtKB-KW"/>
</dbReference>
<feature type="region of interest" description="Disordered" evidence="4">
    <location>
        <begin position="1601"/>
        <end position="1620"/>
    </location>
</feature>
<evidence type="ECO:0000259" key="5">
    <source>
        <dbReference type="SMART" id="SM00249"/>
    </source>
</evidence>
<feature type="region of interest" description="Disordered" evidence="4">
    <location>
        <begin position="202"/>
        <end position="234"/>
    </location>
</feature>
<keyword evidence="7" id="KW-1185">Reference proteome</keyword>
<feature type="domain" description="Zinc finger PHD-type" evidence="5">
    <location>
        <begin position="2295"/>
        <end position="2339"/>
    </location>
</feature>
<reference evidence="6 7" key="1">
    <citation type="submission" date="2019-01" db="EMBL/GenBank/DDBJ databases">
        <authorList>
            <person name="Ferrante I. M."/>
        </authorList>
    </citation>
    <scope>NUCLEOTIDE SEQUENCE [LARGE SCALE GENOMIC DNA]</scope>
    <source>
        <strain evidence="6 7">B856</strain>
    </source>
</reference>
<gene>
    <name evidence="6" type="ORF">PSNMU_V1.4_AUG-EV-PASAV3_0065900</name>
</gene>
<dbReference type="InterPro" id="IPR011011">
    <property type="entry name" value="Znf_FYVE_PHD"/>
</dbReference>
<feature type="compositionally biased region" description="Basic and acidic residues" evidence="4">
    <location>
        <begin position="1981"/>
        <end position="1991"/>
    </location>
</feature>
<dbReference type="Gene3D" id="3.30.40.10">
    <property type="entry name" value="Zinc/RING finger domain, C3HC4 (zinc finger)"/>
    <property type="match status" value="1"/>
</dbReference>